<dbReference type="HOGENOM" id="CLU_131947_0_0_3"/>
<protein>
    <recommendedName>
        <fullName evidence="3">DUF3110 domain-containing protein</fullName>
    </recommendedName>
</protein>
<proteinExistence type="predicted"/>
<reference evidence="1 2" key="1">
    <citation type="journal article" date="2007" name="PLoS Genet.">
        <title>Patterns and implications of gene gain and loss in the evolution of Prochlorococcus.</title>
        <authorList>
            <person name="Kettler G.C."/>
            <person name="Martiny A.C."/>
            <person name="Huang K."/>
            <person name="Zucker J."/>
            <person name="Coleman M.L."/>
            <person name="Rodrigue S."/>
            <person name="Chen F."/>
            <person name="Lapidus A."/>
            <person name="Ferriera S."/>
            <person name="Johnson J."/>
            <person name="Steglich C."/>
            <person name="Church G.M."/>
            <person name="Richardson P."/>
            <person name="Chisholm S.W."/>
        </authorList>
    </citation>
    <scope>NUCLEOTIDE SEQUENCE [LARGE SCALE GENOMIC DNA]</scope>
    <source>
        <strain evidence="2">MIT 9211</strain>
    </source>
</reference>
<dbReference type="InterPro" id="IPR021503">
    <property type="entry name" value="DUF3110"/>
</dbReference>
<dbReference type="EMBL" id="CP000878">
    <property type="protein sequence ID" value="ABX08799.1"/>
    <property type="molecule type" value="Genomic_DNA"/>
</dbReference>
<organism evidence="1 2">
    <name type="scientific">Prochlorococcus marinus (strain MIT 9211)</name>
    <dbReference type="NCBI Taxonomy" id="93059"/>
    <lineage>
        <taxon>Bacteria</taxon>
        <taxon>Bacillati</taxon>
        <taxon>Cyanobacteriota</taxon>
        <taxon>Cyanophyceae</taxon>
        <taxon>Synechococcales</taxon>
        <taxon>Prochlorococcaceae</taxon>
        <taxon>Prochlorococcus</taxon>
    </lineage>
</organism>
<dbReference type="eggNOG" id="COG0457">
    <property type="taxonomic scope" value="Bacteria"/>
</dbReference>
<name>A9BAD7_PROM4</name>
<dbReference type="STRING" id="93059.P9211_08681"/>
<evidence type="ECO:0008006" key="3">
    <source>
        <dbReference type="Google" id="ProtNLM"/>
    </source>
</evidence>
<dbReference type="Pfam" id="PF11360">
    <property type="entry name" value="DUF3110"/>
    <property type="match status" value="1"/>
</dbReference>
<dbReference type="RefSeq" id="WP_012195421.1">
    <property type="nucleotide sequence ID" value="NC_009976.1"/>
</dbReference>
<sequence>MQVYILIYSLGDDEEGIHSLEIKGDTIVLMFEDRDDAERYCGLLEAQDFPKPLIELINRDEVVSFCSDSGYEAKFVEKGFLPKTDEERLLLSPPERNLDVSTWQEKSNSKIDQSKTLNTDNDLDSFRKRLEDLL</sequence>
<dbReference type="OrthoDB" id="461609at2"/>
<keyword evidence="2" id="KW-1185">Reference proteome</keyword>
<gene>
    <name evidence="1" type="ordered locus">P9211_08681</name>
</gene>
<evidence type="ECO:0000313" key="2">
    <source>
        <dbReference type="Proteomes" id="UP000000788"/>
    </source>
</evidence>
<accession>A9BAD7</accession>
<dbReference type="Proteomes" id="UP000000788">
    <property type="component" value="Chromosome"/>
</dbReference>
<evidence type="ECO:0000313" key="1">
    <source>
        <dbReference type="EMBL" id="ABX08799.1"/>
    </source>
</evidence>
<dbReference type="KEGG" id="pmj:P9211_08681"/>
<dbReference type="AlphaFoldDB" id="A9BAD7"/>